<dbReference type="SMART" id="SM00946">
    <property type="entry name" value="ProRS-C_1"/>
    <property type="match status" value="1"/>
</dbReference>
<comment type="catalytic activity">
    <reaction evidence="6 8">
        <text>tRNA(Pro) + L-proline + ATP = L-prolyl-tRNA(Pro) + AMP + diphosphate</text>
        <dbReference type="Rhea" id="RHEA:14305"/>
        <dbReference type="Rhea" id="RHEA-COMP:9700"/>
        <dbReference type="Rhea" id="RHEA-COMP:9702"/>
        <dbReference type="ChEBI" id="CHEBI:30616"/>
        <dbReference type="ChEBI" id="CHEBI:33019"/>
        <dbReference type="ChEBI" id="CHEBI:60039"/>
        <dbReference type="ChEBI" id="CHEBI:78442"/>
        <dbReference type="ChEBI" id="CHEBI:78532"/>
        <dbReference type="ChEBI" id="CHEBI:456215"/>
        <dbReference type="EC" id="6.1.1.15"/>
    </reaction>
</comment>
<keyword evidence="4 8" id="KW-0648">Protein biosynthesis</keyword>
<comment type="subunit">
    <text evidence="8">Homodimer.</text>
</comment>
<protein>
    <recommendedName>
        <fullName evidence="8">Proline--tRNA ligase</fullName>
        <ecNumber evidence="8">6.1.1.15</ecNumber>
    </recommendedName>
    <alternativeName>
        <fullName evidence="8">Prolyl-tRNA synthetase</fullName>
        <shortName evidence="8">ProRS</shortName>
    </alternativeName>
</protein>
<dbReference type="PANTHER" id="PTHR43382:SF2">
    <property type="entry name" value="BIFUNCTIONAL GLUTAMATE_PROLINE--TRNA LIGASE"/>
    <property type="match status" value="1"/>
</dbReference>
<dbReference type="InterPro" id="IPR017449">
    <property type="entry name" value="Pro-tRNA_synth_II"/>
</dbReference>
<evidence type="ECO:0000256" key="3">
    <source>
        <dbReference type="ARBA" id="ARBA00022840"/>
    </source>
</evidence>
<gene>
    <name evidence="8" type="primary">proS</name>
    <name evidence="10" type="ORF">GYA37_03215</name>
</gene>
<evidence type="ECO:0000256" key="8">
    <source>
        <dbReference type="HAMAP-Rule" id="MF_01571"/>
    </source>
</evidence>
<dbReference type="Pfam" id="PF00587">
    <property type="entry name" value="tRNA-synt_2b"/>
    <property type="match status" value="1"/>
</dbReference>
<dbReference type="GO" id="GO:0005524">
    <property type="term" value="F:ATP binding"/>
    <property type="evidence" value="ECO:0007669"/>
    <property type="project" value="UniProtKB-UniRule"/>
</dbReference>
<accession>A0A7X9E7D6</accession>
<dbReference type="InterPro" id="IPR036621">
    <property type="entry name" value="Anticodon-bd_dom_sf"/>
</dbReference>
<feature type="domain" description="Aminoacyl-transfer RNA synthetases class-II family profile" evidence="9">
    <location>
        <begin position="38"/>
        <end position="285"/>
    </location>
</feature>
<dbReference type="CDD" id="cd00778">
    <property type="entry name" value="ProRS_core_arch_euk"/>
    <property type="match status" value="1"/>
</dbReference>
<dbReference type="InterPro" id="IPR004499">
    <property type="entry name" value="Pro-tRNA-ligase_IIa_arc-type"/>
</dbReference>
<dbReference type="Gene3D" id="3.30.110.30">
    <property type="entry name" value="C-terminal domain of ProRS"/>
    <property type="match status" value="1"/>
</dbReference>
<dbReference type="Proteomes" id="UP000590542">
    <property type="component" value="Unassembled WGS sequence"/>
</dbReference>
<dbReference type="FunFam" id="3.30.930.10:FF:000023">
    <property type="entry name" value="Proline--tRNA ligase"/>
    <property type="match status" value="1"/>
</dbReference>
<keyword evidence="3 8" id="KW-0067">ATP-binding</keyword>
<dbReference type="InterPro" id="IPR045864">
    <property type="entry name" value="aa-tRNA-synth_II/BPL/LPL"/>
</dbReference>
<dbReference type="NCBIfam" id="TIGR00408">
    <property type="entry name" value="proS_fam_I"/>
    <property type="match status" value="1"/>
</dbReference>
<keyword evidence="5 8" id="KW-0030">Aminoacyl-tRNA synthetase</keyword>
<dbReference type="EMBL" id="JAAZNV010000011">
    <property type="protein sequence ID" value="NMB91830.1"/>
    <property type="molecule type" value="Genomic_DNA"/>
</dbReference>
<dbReference type="InterPro" id="IPR033721">
    <property type="entry name" value="ProRS_core_arch_euk"/>
</dbReference>
<keyword evidence="1 8" id="KW-0436">Ligase</keyword>
<dbReference type="PRINTS" id="PR01046">
    <property type="entry name" value="TRNASYNTHPRO"/>
</dbReference>
<dbReference type="PROSITE" id="PS50862">
    <property type="entry name" value="AA_TRNA_LIGASE_II"/>
    <property type="match status" value="1"/>
</dbReference>
<dbReference type="GO" id="GO:0004827">
    <property type="term" value="F:proline-tRNA ligase activity"/>
    <property type="evidence" value="ECO:0007669"/>
    <property type="project" value="UniProtKB-UniRule"/>
</dbReference>
<dbReference type="InterPro" id="IPR016061">
    <property type="entry name" value="Pro-tRNA_ligase_II_C"/>
</dbReference>
<dbReference type="GO" id="GO:0017101">
    <property type="term" value="C:aminoacyl-tRNA synthetase multienzyme complex"/>
    <property type="evidence" value="ECO:0007669"/>
    <property type="project" value="TreeGrafter"/>
</dbReference>
<dbReference type="GO" id="GO:0006433">
    <property type="term" value="P:prolyl-tRNA aminoacylation"/>
    <property type="evidence" value="ECO:0007669"/>
    <property type="project" value="UniProtKB-UniRule"/>
</dbReference>
<dbReference type="HAMAP" id="MF_01571">
    <property type="entry name" value="Pro_tRNA_synth_type3"/>
    <property type="match status" value="1"/>
</dbReference>
<evidence type="ECO:0000256" key="1">
    <source>
        <dbReference type="ARBA" id="ARBA00022598"/>
    </source>
</evidence>
<evidence type="ECO:0000256" key="4">
    <source>
        <dbReference type="ARBA" id="ARBA00022917"/>
    </source>
</evidence>
<evidence type="ECO:0000256" key="2">
    <source>
        <dbReference type="ARBA" id="ARBA00022741"/>
    </source>
</evidence>
<dbReference type="InterPro" id="IPR006195">
    <property type="entry name" value="aa-tRNA-synth_II"/>
</dbReference>
<evidence type="ECO:0000259" key="9">
    <source>
        <dbReference type="PROSITE" id="PS50862"/>
    </source>
</evidence>
<sequence length="481" mass="55037">MKNLDSDKKISSRDENFSAWYQEIIDVADLAEHGPVKGTMIIKPYGYSIWENVRNILDKEFKDLGVQNAYFPMFIPESFLKKEESHVEGFSPEVAVVTYAGGKKLQEALIIRPTSETIIYDAFSRWVNSYRDLPVVINQWANVVRWELRPRLFLRTTEFLWQEGHTAHATYEEADDFARTMLNVYKKFAEDYLAIPVILGVKSDSEKFAGAVQTYTVEAMMQDGKALQCATSHNLGQNFSKVFNVSFNKEDSTSDYVWQTSWGLSTRIIGALIMVHSDDIGLVLPPKVAPIHVVIVPVWNKEVDKERVTAKALEVKNDLISKIGLSVNLDTSDLHAGEKYYYWEKRGIPIRIEIGPRDLENESAVVVRRDTGTKENIKFTLLNERVKSLLIEIQSNLYGRALEFRNNKIKEVNTWKDFVKEIEAGNFISAHWSGEKTTEEEIKEKTKATIRCIPFSEKESEGKCILSGKPSHKRVIFARAY</sequence>
<proteinExistence type="inferred from homology"/>
<evidence type="ECO:0000313" key="10">
    <source>
        <dbReference type="EMBL" id="NMB91830.1"/>
    </source>
</evidence>
<dbReference type="GO" id="GO:0005737">
    <property type="term" value="C:cytoplasm"/>
    <property type="evidence" value="ECO:0007669"/>
    <property type="project" value="UniProtKB-SubCell"/>
</dbReference>
<comment type="subcellular location">
    <subcellularLocation>
        <location evidence="8">Cytoplasm</location>
    </subcellularLocation>
</comment>
<evidence type="ECO:0000256" key="5">
    <source>
        <dbReference type="ARBA" id="ARBA00023146"/>
    </source>
</evidence>
<reference evidence="10 11" key="1">
    <citation type="journal article" date="2020" name="Biotechnol. Biofuels">
        <title>New insights from the biogas microbiome by comprehensive genome-resolved metagenomics of nearly 1600 species originating from multiple anaerobic digesters.</title>
        <authorList>
            <person name="Campanaro S."/>
            <person name="Treu L."/>
            <person name="Rodriguez-R L.M."/>
            <person name="Kovalovszki A."/>
            <person name="Ziels R.M."/>
            <person name="Maus I."/>
            <person name="Zhu X."/>
            <person name="Kougias P.G."/>
            <person name="Basile A."/>
            <person name="Luo G."/>
            <person name="Schluter A."/>
            <person name="Konstantinidis K.T."/>
            <person name="Angelidaki I."/>
        </authorList>
    </citation>
    <scope>NUCLEOTIDE SEQUENCE [LARGE SCALE GENOMIC DNA]</scope>
    <source>
        <strain evidence="10">AS27yjCOA_202</strain>
    </source>
</reference>
<dbReference type="InterPro" id="IPR002316">
    <property type="entry name" value="Pro-tRNA-ligase_IIa"/>
</dbReference>
<dbReference type="Gene3D" id="3.40.50.800">
    <property type="entry name" value="Anticodon-binding domain"/>
    <property type="match status" value="1"/>
</dbReference>
<dbReference type="PANTHER" id="PTHR43382">
    <property type="entry name" value="PROLYL-TRNA SYNTHETASE"/>
    <property type="match status" value="1"/>
</dbReference>
<evidence type="ECO:0000256" key="7">
    <source>
        <dbReference type="ARBA" id="ARBA00060806"/>
    </source>
</evidence>
<comment type="domain">
    <text evidence="8">Consists of three domains: the N-terminal catalytic domain, the anticodon-binding domain and the C-terminal extension.</text>
</comment>
<keyword evidence="2 8" id="KW-0547">Nucleotide-binding</keyword>
<dbReference type="EC" id="6.1.1.15" evidence="8"/>
<dbReference type="SUPFAM" id="SSF52954">
    <property type="entry name" value="Class II aaRS ABD-related"/>
    <property type="match status" value="1"/>
</dbReference>
<dbReference type="Pfam" id="PF03129">
    <property type="entry name" value="HGTP_anticodon"/>
    <property type="match status" value="1"/>
</dbReference>
<comment type="similarity">
    <text evidence="7 8">Belongs to the class-II aminoacyl-tRNA synthetase family. ProS type 3 subfamily.</text>
</comment>
<dbReference type="SUPFAM" id="SSF55681">
    <property type="entry name" value="Class II aaRS and biotin synthetases"/>
    <property type="match status" value="1"/>
</dbReference>
<dbReference type="InterPro" id="IPR002314">
    <property type="entry name" value="aa-tRNA-synt_IIb"/>
</dbReference>
<dbReference type="CDD" id="cd00862">
    <property type="entry name" value="ProRS_anticodon_zinc"/>
    <property type="match status" value="1"/>
</dbReference>
<evidence type="ECO:0000313" key="11">
    <source>
        <dbReference type="Proteomes" id="UP000590542"/>
    </source>
</evidence>
<dbReference type="AlphaFoldDB" id="A0A7X9E7D6"/>
<organism evidence="10 11">
    <name type="scientific">candidate division WWE3 bacterium</name>
    <dbReference type="NCBI Taxonomy" id="2053526"/>
    <lineage>
        <taxon>Bacteria</taxon>
        <taxon>Katanobacteria</taxon>
    </lineage>
</organism>
<dbReference type="SUPFAM" id="SSF64586">
    <property type="entry name" value="C-terminal domain of ProRS"/>
    <property type="match status" value="1"/>
</dbReference>
<comment type="caution">
    <text evidence="10">The sequence shown here is derived from an EMBL/GenBank/DDBJ whole genome shotgun (WGS) entry which is preliminary data.</text>
</comment>
<dbReference type="InterPro" id="IPR004154">
    <property type="entry name" value="Anticodon-bd"/>
</dbReference>
<name>A0A7X9E7D6_UNCKA</name>
<keyword evidence="8" id="KW-0963">Cytoplasm</keyword>
<evidence type="ECO:0000256" key="6">
    <source>
        <dbReference type="ARBA" id="ARBA00047671"/>
    </source>
</evidence>
<dbReference type="Pfam" id="PF09180">
    <property type="entry name" value="ProRS-C_1"/>
    <property type="match status" value="1"/>
</dbReference>
<comment type="function">
    <text evidence="8">Catalyzes the attachment of proline to tRNA(Pro) in a two-step reaction: proline is first activated by ATP to form Pro-AMP and then transferred to the acceptor end of tRNA(Pro).</text>
</comment>
<dbReference type="Gene3D" id="3.30.930.10">
    <property type="entry name" value="Bira Bifunctional Protein, Domain 2"/>
    <property type="match status" value="1"/>
</dbReference>